<organism evidence="1">
    <name type="scientific">Microbacterium sp. LWS13-1.2</name>
    <dbReference type="NCBI Taxonomy" id="3135264"/>
    <lineage>
        <taxon>Bacteria</taxon>
        <taxon>Bacillati</taxon>
        <taxon>Actinomycetota</taxon>
        <taxon>Actinomycetes</taxon>
        <taxon>Micrococcales</taxon>
        <taxon>Microbacteriaceae</taxon>
        <taxon>Microbacterium</taxon>
    </lineage>
</organism>
<protein>
    <recommendedName>
        <fullName evidence="2">Excreted virulence factor EspC (Type VII ESX diderm)</fullName>
    </recommendedName>
</protein>
<dbReference type="RefSeq" id="WP_349426006.1">
    <property type="nucleotide sequence ID" value="NZ_CP151632.1"/>
</dbReference>
<dbReference type="EMBL" id="CP151632">
    <property type="protein sequence ID" value="WZO35170.1"/>
    <property type="molecule type" value="Genomic_DNA"/>
</dbReference>
<evidence type="ECO:0008006" key="2">
    <source>
        <dbReference type="Google" id="ProtNLM"/>
    </source>
</evidence>
<accession>A0AAU6SEE8</accession>
<sequence>MADVEFADSDFAEAVRSLQKAGDAPVDGFCPAFGVLGSPVVESALGDIDAVIRHAMSALAGVGHDLSVDVDTVHTELRALDAQLAGASG</sequence>
<gene>
    <name evidence="1" type="ORF">MRBLWS13_002858</name>
</gene>
<reference evidence="1" key="1">
    <citation type="submission" date="2024-04" db="EMBL/GenBank/DDBJ databases">
        <authorList>
            <person name="Roder T."/>
            <person name="Oberhansli S."/>
            <person name="Kreuzer M."/>
        </authorList>
    </citation>
    <scope>NUCLEOTIDE SEQUENCE</scope>
    <source>
        <strain evidence="1">LWS13-1.2</strain>
    </source>
</reference>
<evidence type="ECO:0000313" key="1">
    <source>
        <dbReference type="EMBL" id="WZO35170.1"/>
    </source>
</evidence>
<dbReference type="AlphaFoldDB" id="A0AAU6SEE8"/>
<name>A0AAU6SEE8_9MICO</name>
<proteinExistence type="predicted"/>